<gene>
    <name evidence="4" type="ORF">AFUS01_LOCUS38739</name>
</gene>
<evidence type="ECO:0000259" key="3">
    <source>
        <dbReference type="Pfam" id="PF00370"/>
    </source>
</evidence>
<evidence type="ECO:0000256" key="1">
    <source>
        <dbReference type="ARBA" id="ARBA00022679"/>
    </source>
</evidence>
<dbReference type="PANTHER" id="PTHR10196:SF69">
    <property type="entry name" value="GLYCEROL KINASE"/>
    <property type="match status" value="1"/>
</dbReference>
<evidence type="ECO:0000256" key="2">
    <source>
        <dbReference type="ARBA" id="ARBA00022777"/>
    </source>
</evidence>
<dbReference type="Proteomes" id="UP000708208">
    <property type="component" value="Unassembled WGS sequence"/>
</dbReference>
<feature type="domain" description="Carbohydrate kinase FGGY N-terminal" evidence="3">
    <location>
        <begin position="10"/>
        <end position="90"/>
    </location>
</feature>
<reference evidence="4" key="1">
    <citation type="submission" date="2021-06" db="EMBL/GenBank/DDBJ databases">
        <authorList>
            <person name="Hodson N. C."/>
            <person name="Mongue J. A."/>
            <person name="Jaron S. K."/>
        </authorList>
    </citation>
    <scope>NUCLEOTIDE SEQUENCE</scope>
</reference>
<sequence>ILLQVFEANVAKSLAYHQIEVERICQEDGWVEQDPMIILNTAYLCIEKTAEKMRALGLNPSDIKAIGVTNQRETVVAWDRITGEPLYNAIGNDN</sequence>
<dbReference type="EMBL" id="CAJVCH010549104">
    <property type="protein sequence ID" value="CAG7828840.1"/>
    <property type="molecule type" value="Genomic_DNA"/>
</dbReference>
<dbReference type="GO" id="GO:0006071">
    <property type="term" value="P:glycerol metabolic process"/>
    <property type="evidence" value="ECO:0007669"/>
    <property type="project" value="TreeGrafter"/>
</dbReference>
<dbReference type="Pfam" id="PF00370">
    <property type="entry name" value="FGGY_N"/>
    <property type="match status" value="1"/>
</dbReference>
<comment type="caution">
    <text evidence="4">The sequence shown here is derived from an EMBL/GenBank/DDBJ whole genome shotgun (WGS) entry which is preliminary data.</text>
</comment>
<proteinExistence type="predicted"/>
<evidence type="ECO:0000313" key="5">
    <source>
        <dbReference type="Proteomes" id="UP000708208"/>
    </source>
</evidence>
<organism evidence="4 5">
    <name type="scientific">Allacma fusca</name>
    <dbReference type="NCBI Taxonomy" id="39272"/>
    <lineage>
        <taxon>Eukaryota</taxon>
        <taxon>Metazoa</taxon>
        <taxon>Ecdysozoa</taxon>
        <taxon>Arthropoda</taxon>
        <taxon>Hexapoda</taxon>
        <taxon>Collembola</taxon>
        <taxon>Symphypleona</taxon>
        <taxon>Sminthuridae</taxon>
        <taxon>Allacma</taxon>
    </lineage>
</organism>
<protein>
    <recommendedName>
        <fullName evidence="3">Carbohydrate kinase FGGY N-terminal domain-containing protein</fullName>
    </recommendedName>
</protein>
<dbReference type="PANTHER" id="PTHR10196">
    <property type="entry name" value="SUGAR KINASE"/>
    <property type="match status" value="1"/>
</dbReference>
<dbReference type="GO" id="GO:0046167">
    <property type="term" value="P:glycerol-3-phosphate biosynthetic process"/>
    <property type="evidence" value="ECO:0007669"/>
    <property type="project" value="TreeGrafter"/>
</dbReference>
<keyword evidence="2" id="KW-0418">Kinase</keyword>
<feature type="non-terminal residue" evidence="4">
    <location>
        <position position="1"/>
    </location>
</feature>
<dbReference type="GO" id="GO:0005739">
    <property type="term" value="C:mitochondrion"/>
    <property type="evidence" value="ECO:0007669"/>
    <property type="project" value="TreeGrafter"/>
</dbReference>
<dbReference type="GO" id="GO:0004370">
    <property type="term" value="F:glycerol kinase activity"/>
    <property type="evidence" value="ECO:0007669"/>
    <property type="project" value="TreeGrafter"/>
</dbReference>
<dbReference type="OrthoDB" id="5422795at2759"/>
<keyword evidence="5" id="KW-1185">Reference proteome</keyword>
<dbReference type="GO" id="GO:0006641">
    <property type="term" value="P:triglyceride metabolic process"/>
    <property type="evidence" value="ECO:0007669"/>
    <property type="project" value="TreeGrafter"/>
</dbReference>
<dbReference type="InterPro" id="IPR018484">
    <property type="entry name" value="FGGY_N"/>
</dbReference>
<dbReference type="AlphaFoldDB" id="A0A8J2PMA8"/>
<keyword evidence="1" id="KW-0808">Transferase</keyword>
<feature type="non-terminal residue" evidence="4">
    <location>
        <position position="94"/>
    </location>
</feature>
<evidence type="ECO:0000313" key="4">
    <source>
        <dbReference type="EMBL" id="CAG7828840.1"/>
    </source>
</evidence>
<accession>A0A8J2PMA8</accession>
<name>A0A8J2PMA8_9HEXA</name>